<dbReference type="Pfam" id="PF00168">
    <property type="entry name" value="C2"/>
    <property type="match status" value="2"/>
</dbReference>
<dbReference type="Proteomes" id="UP000294530">
    <property type="component" value="Unassembled WGS sequence"/>
</dbReference>
<dbReference type="SUPFAM" id="SSF49562">
    <property type="entry name" value="C2 domain (Calcium/lipid-binding domain, CaLB)"/>
    <property type="match status" value="2"/>
</dbReference>
<accession>A0A976FG46</accession>
<organism evidence="2 3">
    <name type="scientific">Bremia lactucae</name>
    <name type="common">Lettuce downy mildew</name>
    <dbReference type="NCBI Taxonomy" id="4779"/>
    <lineage>
        <taxon>Eukaryota</taxon>
        <taxon>Sar</taxon>
        <taxon>Stramenopiles</taxon>
        <taxon>Oomycota</taxon>
        <taxon>Peronosporomycetes</taxon>
        <taxon>Peronosporales</taxon>
        <taxon>Peronosporaceae</taxon>
        <taxon>Bremia</taxon>
    </lineage>
</organism>
<evidence type="ECO:0000313" key="3">
    <source>
        <dbReference type="Proteomes" id="UP000294530"/>
    </source>
</evidence>
<dbReference type="SMART" id="SM00239">
    <property type="entry name" value="C2"/>
    <property type="match status" value="2"/>
</dbReference>
<dbReference type="EMBL" id="SHOA02000018">
    <property type="protein sequence ID" value="TDH66098.1"/>
    <property type="molecule type" value="Genomic_DNA"/>
</dbReference>
<dbReference type="PANTHER" id="PTHR47800:SF5">
    <property type="entry name" value="FER-1-LIKE PROTEIN 6"/>
    <property type="match status" value="1"/>
</dbReference>
<evidence type="ECO:0000313" key="2">
    <source>
        <dbReference type="EMBL" id="TDH66098.1"/>
    </source>
</evidence>
<dbReference type="InterPro" id="IPR035892">
    <property type="entry name" value="C2_domain_sf"/>
</dbReference>
<evidence type="ECO:0000259" key="1">
    <source>
        <dbReference type="PROSITE" id="PS50004"/>
    </source>
</evidence>
<feature type="domain" description="C2" evidence="1">
    <location>
        <begin position="21"/>
        <end position="147"/>
    </location>
</feature>
<gene>
    <name evidence="2" type="ORF">CCR75_007367</name>
</gene>
<dbReference type="RefSeq" id="XP_067815597.1">
    <property type="nucleotide sequence ID" value="XM_067965428.1"/>
</dbReference>
<dbReference type="KEGG" id="blac:94351099"/>
<feature type="domain" description="C2" evidence="1">
    <location>
        <begin position="478"/>
        <end position="604"/>
    </location>
</feature>
<dbReference type="OrthoDB" id="73919at2759"/>
<comment type="caution">
    <text evidence="2">The sequence shown here is derived from an EMBL/GenBank/DDBJ whole genome shotgun (WGS) entry which is preliminary data.</text>
</comment>
<sequence>MGQGPSIARGNSNASRLLAPTLFPLPSDESYMPENTYLDVELEIVSAKNIIAGDYLGVTALLNGQLSSSDAYVVIEADGRRVAWTFPVFSTLEPVWNEKFFFRNVRLDSLCKLFLYDKDVNADDELGVTQFTTIIRMLNISFHGRNAGTIVVRVKSFPVEPLSYIRLYEYGPVRYSVHSSIAAGLMTMSTSNNAKIESLAYHIQLHNIPLFLAKNYEWNKDYPTIQRIFSSDYPESFVLRQAIMTQHAVIYTHGPNKSKYGAISAPADFFELIHHGRRQGNPVLFTYVITQNGWYFSETGATFFKDMLSKHMLHSGAAFSVLYAGEFRVDDHLFGEPKLVIDNDSGTYAPPKEDLPRLVALMENNFPGMAVEAVDRENQESQRIRKEILEDKPLAISFFLALDSPADLKLNCALGRKVSRSFHVVIGIVNVVPVSPTSFLVPATFRCGRARQSFNYKSGICEFPAAAPSPFSYLHRKITMGNSSSTSSTPDKTVLDVELELVSAKDIAAGDYFDMKAALKGKVASSDAYALIEVGGQKMAWTRPILDTREPVWNEKFFFRNVKPDTICNLYLLDEDFDGDDALGQTQFTATNTEGSVTTFELPIARNGNAAGVILVNVKSHFTEPYGDGQLQQYGPVHYSAHLSIASGIFTQSMTDDDKLQSSAYHVQLHNIQLILPNDHEWNKNYPTIEKIFSSDHPESPVLRKAVAAEHELVYCHAATTQYGQLYEPSDFFKLVNYGQRLEKRVLFTYAITPTGWYFSETGAAFLKDMLSKHMLHSGAAFSVKYAGEFHIEHNLFGKYKLVIDNNSGTYAPPMADLPKLKAIFEVNFPGISIEAKDRDDEEVKKARQEILNAWT</sequence>
<dbReference type="GO" id="GO:0010628">
    <property type="term" value="P:positive regulation of gene expression"/>
    <property type="evidence" value="ECO:0007669"/>
    <property type="project" value="TreeGrafter"/>
</dbReference>
<dbReference type="GeneID" id="94351099"/>
<keyword evidence="3" id="KW-1185">Reference proteome</keyword>
<reference evidence="2 3" key="1">
    <citation type="journal article" date="2021" name="Genome Biol.">
        <title>AFLAP: assembly-free linkage analysis pipeline using k-mers from genome sequencing data.</title>
        <authorList>
            <person name="Fletcher K."/>
            <person name="Zhang L."/>
            <person name="Gil J."/>
            <person name="Han R."/>
            <person name="Cavanaugh K."/>
            <person name="Michelmore R."/>
        </authorList>
    </citation>
    <scope>NUCLEOTIDE SEQUENCE [LARGE SCALE GENOMIC DNA]</scope>
    <source>
        <strain evidence="2 3">SF5</strain>
    </source>
</reference>
<dbReference type="PANTHER" id="PTHR47800">
    <property type="entry name" value="C2 DOMAIN-CONTAINING PROTEIN"/>
    <property type="match status" value="1"/>
</dbReference>
<name>A0A976FG46_BRELC</name>
<dbReference type="AlphaFoldDB" id="A0A976FG46"/>
<dbReference type="InterPro" id="IPR000008">
    <property type="entry name" value="C2_dom"/>
</dbReference>
<proteinExistence type="predicted"/>
<dbReference type="PROSITE" id="PS50004">
    <property type="entry name" value="C2"/>
    <property type="match status" value="2"/>
</dbReference>
<dbReference type="Gene3D" id="2.60.40.150">
    <property type="entry name" value="C2 domain"/>
    <property type="match status" value="2"/>
</dbReference>
<protein>
    <recommendedName>
        <fullName evidence="1">C2 domain-containing protein</fullName>
    </recommendedName>
</protein>